<dbReference type="EMBL" id="JAACLJ010000002">
    <property type="protein sequence ID" value="KAF4591600.1"/>
    <property type="molecule type" value="Genomic_DNA"/>
</dbReference>
<dbReference type="PANTHER" id="PTHR11850">
    <property type="entry name" value="HOMEOBOX PROTEIN TRANSCRIPTION FACTORS"/>
    <property type="match status" value="1"/>
</dbReference>
<feature type="region of interest" description="Disordered" evidence="9">
    <location>
        <begin position="178"/>
        <end position="277"/>
    </location>
</feature>
<evidence type="ECO:0000259" key="10">
    <source>
        <dbReference type="PROSITE" id="PS50071"/>
    </source>
</evidence>
<evidence type="ECO:0000313" key="12">
    <source>
        <dbReference type="Proteomes" id="UP000562929"/>
    </source>
</evidence>
<keyword evidence="12" id="KW-1185">Reference proteome</keyword>
<proteinExistence type="inferred from homology"/>
<feature type="DNA-binding region" description="Homeobox" evidence="8">
    <location>
        <begin position="267"/>
        <end position="329"/>
    </location>
</feature>
<evidence type="ECO:0000313" key="11">
    <source>
        <dbReference type="EMBL" id="KAF4591600.1"/>
    </source>
</evidence>
<dbReference type="CDD" id="cd00086">
    <property type="entry name" value="homeodomain"/>
    <property type="match status" value="1"/>
</dbReference>
<dbReference type="InterPro" id="IPR009057">
    <property type="entry name" value="Homeodomain-like_sf"/>
</dbReference>
<dbReference type="PROSITE" id="PS50071">
    <property type="entry name" value="HOMEOBOX_2"/>
    <property type="match status" value="1"/>
</dbReference>
<evidence type="ECO:0000256" key="9">
    <source>
        <dbReference type="SAM" id="MobiDB-lite"/>
    </source>
</evidence>
<dbReference type="FunFam" id="1.10.10.60:FF:000059">
    <property type="entry name" value="TGFB-induced factor homeobox 1"/>
    <property type="match status" value="1"/>
</dbReference>
<dbReference type="InterPro" id="IPR001356">
    <property type="entry name" value="HD"/>
</dbReference>
<evidence type="ECO:0000256" key="7">
    <source>
        <dbReference type="ARBA" id="ARBA00038021"/>
    </source>
</evidence>
<gene>
    <name evidence="11" type="ORF">GQ602_001899</name>
</gene>
<dbReference type="Pfam" id="PF05920">
    <property type="entry name" value="Homeobox_KN"/>
    <property type="match status" value="1"/>
</dbReference>
<evidence type="ECO:0000256" key="8">
    <source>
        <dbReference type="PROSITE-ProRule" id="PRU00108"/>
    </source>
</evidence>
<dbReference type="GO" id="GO:0003677">
    <property type="term" value="F:DNA binding"/>
    <property type="evidence" value="ECO:0007669"/>
    <property type="project" value="UniProtKB-UniRule"/>
</dbReference>
<dbReference type="Proteomes" id="UP000562929">
    <property type="component" value="Unassembled WGS sequence"/>
</dbReference>
<dbReference type="SUPFAM" id="SSF46689">
    <property type="entry name" value="Homeodomain-like"/>
    <property type="match status" value="1"/>
</dbReference>
<keyword evidence="4 8" id="KW-0371">Homeobox</keyword>
<evidence type="ECO:0000256" key="4">
    <source>
        <dbReference type="ARBA" id="ARBA00023155"/>
    </source>
</evidence>
<evidence type="ECO:0000256" key="2">
    <source>
        <dbReference type="ARBA" id="ARBA00023015"/>
    </source>
</evidence>
<feature type="region of interest" description="Disordered" evidence="9">
    <location>
        <begin position="1"/>
        <end position="40"/>
    </location>
</feature>
<dbReference type="OrthoDB" id="10056939at2759"/>
<dbReference type="AlphaFoldDB" id="A0A8H4Q9J5"/>
<keyword evidence="3 8" id="KW-0238">DNA-binding</keyword>
<organism evidence="11 12">
    <name type="scientific">Ophiocordyceps camponoti-floridani</name>
    <dbReference type="NCBI Taxonomy" id="2030778"/>
    <lineage>
        <taxon>Eukaryota</taxon>
        <taxon>Fungi</taxon>
        <taxon>Dikarya</taxon>
        <taxon>Ascomycota</taxon>
        <taxon>Pezizomycotina</taxon>
        <taxon>Sordariomycetes</taxon>
        <taxon>Hypocreomycetidae</taxon>
        <taxon>Hypocreales</taxon>
        <taxon>Ophiocordycipitaceae</taxon>
        <taxon>Ophiocordyceps</taxon>
    </lineage>
</organism>
<dbReference type="Gene3D" id="1.10.10.60">
    <property type="entry name" value="Homeodomain-like"/>
    <property type="match status" value="1"/>
</dbReference>
<dbReference type="InterPro" id="IPR050224">
    <property type="entry name" value="TALE_homeobox"/>
</dbReference>
<evidence type="ECO:0000256" key="5">
    <source>
        <dbReference type="ARBA" id="ARBA00023163"/>
    </source>
</evidence>
<comment type="caution">
    <text evidence="11">The sequence shown here is derived from an EMBL/GenBank/DDBJ whole genome shotgun (WGS) entry which is preliminary data.</text>
</comment>
<protein>
    <submittedName>
        <fullName evidence="11">Homeobox protein PKNOX1</fullName>
    </submittedName>
</protein>
<feature type="domain" description="Homeobox" evidence="10">
    <location>
        <begin position="265"/>
        <end position="328"/>
    </location>
</feature>
<evidence type="ECO:0000256" key="1">
    <source>
        <dbReference type="ARBA" id="ARBA00004123"/>
    </source>
</evidence>
<sequence length="397" mass="43613">MSILTMHTPPPHSVFRSPGHWDAQPSPDFTRPRTENQTVALPPIRQTFPDLRLDEPLGDYRHLAFRSPSTAGLGSLASPEYVHSPNACKRRRVSMDDELPAFRTQHVPRLYSSPERPYPRQLASPRREPPMSAATTGAWASPTRSSPLASGGGPIEIGGRIEPLHMMPGVVKLECPPMLTPDGREPGGPPDSAGPIPYRAHDYGYGYHHHHANRPPSLSAGAVRPHDRPPLTAGPLTAGPLTAPGGPYHPHFSDMGRPGDLGGDAKQRKRRGNLPKETTDKLRAWFVAHLHHPYPTEEEKQDLMRQTGLQMNQISNWFINARRRQLPAMMNNVRAESEVMSGRGGVVGGEGDGMLASTERDYGTKGLPLSDGEGCAYDEDMRGLRKRRAGELSRESV</sequence>
<reference evidence="11 12" key="1">
    <citation type="journal article" date="2020" name="G3 (Bethesda)">
        <title>Genetic Underpinnings of Host Manipulation by Ophiocordyceps as Revealed by Comparative Transcriptomics.</title>
        <authorList>
            <person name="Will I."/>
            <person name="Das B."/>
            <person name="Trinh T."/>
            <person name="Brachmann A."/>
            <person name="Ohm R.A."/>
            <person name="de Bekker C."/>
        </authorList>
    </citation>
    <scope>NUCLEOTIDE SEQUENCE [LARGE SCALE GENOMIC DNA]</scope>
    <source>
        <strain evidence="11 12">EC05</strain>
    </source>
</reference>
<dbReference type="SMART" id="SM00389">
    <property type="entry name" value="HOX"/>
    <property type="match status" value="1"/>
</dbReference>
<dbReference type="InterPro" id="IPR008422">
    <property type="entry name" value="KN_HD"/>
</dbReference>
<accession>A0A8H4Q9J5</accession>
<feature type="region of interest" description="Disordered" evidence="9">
    <location>
        <begin position="111"/>
        <end position="160"/>
    </location>
</feature>
<evidence type="ECO:0000256" key="3">
    <source>
        <dbReference type="ARBA" id="ARBA00023125"/>
    </source>
</evidence>
<name>A0A8H4Q9J5_9HYPO</name>
<dbReference type="GO" id="GO:0006355">
    <property type="term" value="P:regulation of DNA-templated transcription"/>
    <property type="evidence" value="ECO:0007669"/>
    <property type="project" value="InterPro"/>
</dbReference>
<evidence type="ECO:0000256" key="6">
    <source>
        <dbReference type="ARBA" id="ARBA00023242"/>
    </source>
</evidence>
<keyword evidence="6 8" id="KW-0539">Nucleus</keyword>
<keyword evidence="5" id="KW-0804">Transcription</keyword>
<keyword evidence="2" id="KW-0805">Transcription regulation</keyword>
<comment type="similarity">
    <text evidence="7">Belongs to the TALE/TGIF homeobox family.</text>
</comment>
<dbReference type="GO" id="GO:0005634">
    <property type="term" value="C:nucleus"/>
    <property type="evidence" value="ECO:0007669"/>
    <property type="project" value="UniProtKB-SubCell"/>
</dbReference>
<comment type="subcellular location">
    <subcellularLocation>
        <location evidence="1 8">Nucleus</location>
    </subcellularLocation>
</comment>